<dbReference type="GeneTree" id="ENSGT00940000160424"/>
<dbReference type="InParanoid" id="A0A6I8RCY4"/>
<dbReference type="AlphaFoldDB" id="A0A6I8RCY4"/>
<organism evidence="8">
    <name type="scientific">Xenopus tropicalis</name>
    <name type="common">Western clawed frog</name>
    <name type="synonym">Silurana tropicalis</name>
    <dbReference type="NCBI Taxonomy" id="8364"/>
    <lineage>
        <taxon>Eukaryota</taxon>
        <taxon>Metazoa</taxon>
        <taxon>Chordata</taxon>
        <taxon>Craniata</taxon>
        <taxon>Vertebrata</taxon>
        <taxon>Euteleostomi</taxon>
        <taxon>Amphibia</taxon>
        <taxon>Batrachia</taxon>
        <taxon>Anura</taxon>
        <taxon>Pipoidea</taxon>
        <taxon>Pipidae</taxon>
        <taxon>Xenopodinae</taxon>
        <taxon>Xenopus</taxon>
        <taxon>Silurana</taxon>
    </lineage>
</organism>
<comment type="subcellular location">
    <subcellularLocation>
        <location evidence="1">Membrane</location>
        <topology evidence="1">Multi-pass membrane protein</topology>
    </subcellularLocation>
</comment>
<evidence type="ECO:0000256" key="7">
    <source>
        <dbReference type="SAM" id="Phobius"/>
    </source>
</evidence>
<dbReference type="Bgee" id="ENSXETG00000039710">
    <property type="expression patterns" value="Expressed in brain and 12 other cell types or tissues"/>
</dbReference>
<accession>A0A6I8RCY4</accession>
<evidence type="ECO:0000256" key="1">
    <source>
        <dbReference type="ARBA" id="ARBA00004141"/>
    </source>
</evidence>
<keyword evidence="3 7" id="KW-0812">Transmembrane</keyword>
<feature type="transmembrane region" description="Helical" evidence="7">
    <location>
        <begin position="246"/>
        <end position="271"/>
    </location>
</feature>
<evidence type="ECO:0000256" key="6">
    <source>
        <dbReference type="SAM" id="MobiDB-lite"/>
    </source>
</evidence>
<evidence type="ECO:0000256" key="5">
    <source>
        <dbReference type="ARBA" id="ARBA00023136"/>
    </source>
</evidence>
<evidence type="ECO:0000313" key="8">
    <source>
        <dbReference type="Ensembl" id="ENSXETP00000082847"/>
    </source>
</evidence>
<keyword evidence="5 7" id="KW-0472">Membrane</keyword>
<evidence type="ECO:0000256" key="4">
    <source>
        <dbReference type="ARBA" id="ARBA00022989"/>
    </source>
</evidence>
<feature type="compositionally biased region" description="Acidic residues" evidence="6">
    <location>
        <begin position="61"/>
        <end position="70"/>
    </location>
</feature>
<keyword evidence="4 7" id="KW-1133">Transmembrane helix</keyword>
<dbReference type="PANTHER" id="PTHR22779">
    <property type="entry name" value="SD17342P"/>
    <property type="match status" value="1"/>
</dbReference>
<evidence type="ECO:0000256" key="3">
    <source>
        <dbReference type="ARBA" id="ARBA00022692"/>
    </source>
</evidence>
<feature type="region of interest" description="Disordered" evidence="6">
    <location>
        <begin position="56"/>
        <end position="85"/>
    </location>
</feature>
<dbReference type="GO" id="GO:0016020">
    <property type="term" value="C:membrane"/>
    <property type="evidence" value="ECO:0007669"/>
    <property type="project" value="UniProtKB-SubCell"/>
</dbReference>
<dbReference type="InterPro" id="IPR019334">
    <property type="entry name" value="TMEM170A/B/YPR153W-like"/>
</dbReference>
<comment type="similarity">
    <text evidence="2">Belongs to the TMEM170 family.</text>
</comment>
<name>A0A6I8RCY4_XENTR</name>
<evidence type="ECO:0008006" key="9">
    <source>
        <dbReference type="Google" id="ProtNLM"/>
    </source>
</evidence>
<reference evidence="8" key="2">
    <citation type="submission" date="2020-05" db="UniProtKB">
        <authorList>
            <consortium name="Ensembl"/>
        </authorList>
    </citation>
    <scope>IDENTIFICATION</scope>
</reference>
<protein>
    <recommendedName>
        <fullName evidence="9">Transmembrane protein 170B</fullName>
    </recommendedName>
</protein>
<dbReference type="Pfam" id="PF10190">
    <property type="entry name" value="Tmemb_170"/>
    <property type="match status" value="1"/>
</dbReference>
<sequence>LWHETKWPGKGQALLVGQKVKKTEGSFVKCKAPADPCPPCPCWALSLSPASPSGCASLLLQDDDGGSGDADDPRKEGTDDDGVGGSRLAAQHRALHTFTGLEPAIAGRGIADRWVSAGLGKAGESPAAADSFLNVSPARLLLLPGPAAPTTHPQAVPFWPPAVGTPSALRRSKRMKAQGGDHSMINLSVQQVLSLWAHGTVLKSLTEMWYWVFLWALFSSLFVHGAAGVLMFVMLQRHKQGRLISVFLGVIGFLASVIGAMITSAAVAGIYRVAGKNMAPLEALVFGIGQTVLTVIISFSRVLATL</sequence>
<proteinExistence type="inferred from homology"/>
<feature type="transmembrane region" description="Helical" evidence="7">
    <location>
        <begin position="208"/>
        <end position="234"/>
    </location>
</feature>
<dbReference type="Ensembl" id="ENSXETT00000087980">
    <property type="protein sequence ID" value="ENSXETP00000082847"/>
    <property type="gene ID" value="ENSXETG00000039710"/>
</dbReference>
<evidence type="ECO:0000256" key="2">
    <source>
        <dbReference type="ARBA" id="ARBA00006325"/>
    </source>
</evidence>
<reference evidence="8" key="1">
    <citation type="journal article" date="2010" name="Science">
        <title>The genome of the Western clawed frog Xenopus tropicalis.</title>
        <authorList>
            <person name="Hellsten U."/>
            <person name="Harland R.M."/>
            <person name="Gilchrist M.J."/>
            <person name="Hendrix D."/>
            <person name="Jurka J."/>
            <person name="Kapitonov V."/>
            <person name="Ovcharenko I."/>
            <person name="Putnam N.H."/>
            <person name="Shu S."/>
            <person name="Taher L."/>
            <person name="Blitz I.L."/>
            <person name="Blumberg B."/>
            <person name="Dichmann D.S."/>
            <person name="Dubchak I."/>
            <person name="Amaya E."/>
            <person name="Detter J.C."/>
            <person name="Fletcher R."/>
            <person name="Gerhard D.S."/>
            <person name="Goodstein D."/>
            <person name="Graves T."/>
            <person name="Grigoriev I.V."/>
            <person name="Grimwood J."/>
            <person name="Kawashima T."/>
            <person name="Lindquist E."/>
            <person name="Lucas S.M."/>
            <person name="Mead P.E."/>
            <person name="Mitros T."/>
            <person name="Ogino H."/>
            <person name="Ohta Y."/>
            <person name="Poliakov A.V."/>
            <person name="Pollet N."/>
            <person name="Robert J."/>
            <person name="Salamov A."/>
            <person name="Sater A.K."/>
            <person name="Schmutz J."/>
            <person name="Terry A."/>
            <person name="Vize P.D."/>
            <person name="Warren W.C."/>
            <person name="Wells D."/>
            <person name="Wills A."/>
            <person name="Wilson R.K."/>
            <person name="Zimmerman L.B."/>
            <person name="Zorn A.M."/>
            <person name="Grainger R."/>
            <person name="Grammer T."/>
            <person name="Khokha M.K."/>
            <person name="Richardson P.M."/>
            <person name="Rokhsar D.S."/>
        </authorList>
    </citation>
    <scope>NUCLEOTIDE SEQUENCE [LARGE SCALE GENOMIC DNA]</scope>
    <source>
        <strain evidence="8">Nigerian</strain>
    </source>
</reference>
<feature type="transmembrane region" description="Helical" evidence="7">
    <location>
        <begin position="283"/>
        <end position="304"/>
    </location>
</feature>
<dbReference type="PANTHER" id="PTHR22779:SF4">
    <property type="entry name" value="TRANSMEMBRANE PROTEIN 170B"/>
    <property type="match status" value="1"/>
</dbReference>